<dbReference type="InterPro" id="IPR043145">
    <property type="entry name" value="Znf_ZZ_sf"/>
</dbReference>
<keyword evidence="1" id="KW-0479">Metal-binding</keyword>
<dbReference type="SMART" id="SM00291">
    <property type="entry name" value="ZnF_ZZ"/>
    <property type="match status" value="1"/>
</dbReference>
<reference evidence="8" key="1">
    <citation type="journal article" date="2021" name="BMC Genomics">
        <title>Chromosome-level genome assembly and manually-curated proteome of model necrotroph Parastagonospora nodorum Sn15 reveals a genome-wide trove of candidate effector homologs, and redundancy of virulence-related functions within an accessory chromosome.</title>
        <authorList>
            <person name="Bertazzoni S."/>
            <person name="Jones D.A.B."/>
            <person name="Phan H.T."/>
            <person name="Tan K.-C."/>
            <person name="Hane J.K."/>
        </authorList>
    </citation>
    <scope>NUCLEOTIDE SEQUENCE [LARGE SCALE GENOMIC DNA]</scope>
    <source>
        <strain evidence="8">SN15 / ATCC MYA-4574 / FGSC 10173)</strain>
    </source>
</reference>
<dbReference type="PROSITE" id="PS50135">
    <property type="entry name" value="ZF_ZZ_2"/>
    <property type="match status" value="1"/>
</dbReference>
<keyword evidence="8" id="KW-1185">Reference proteome</keyword>
<keyword evidence="2 4" id="KW-0863">Zinc-finger</keyword>
<dbReference type="SUPFAM" id="SSF57850">
    <property type="entry name" value="RING/U-box"/>
    <property type="match status" value="1"/>
</dbReference>
<evidence type="ECO:0000256" key="4">
    <source>
        <dbReference type="PROSITE-ProRule" id="PRU00228"/>
    </source>
</evidence>
<feature type="compositionally biased region" description="Gly residues" evidence="5">
    <location>
        <begin position="635"/>
        <end position="646"/>
    </location>
</feature>
<accession>A0A7U2I7M7</accession>
<feature type="region of interest" description="Disordered" evidence="5">
    <location>
        <begin position="622"/>
        <end position="646"/>
    </location>
</feature>
<organism evidence="7 8">
    <name type="scientific">Phaeosphaeria nodorum (strain SN15 / ATCC MYA-4574 / FGSC 10173)</name>
    <name type="common">Glume blotch fungus</name>
    <name type="synonym">Parastagonospora nodorum</name>
    <dbReference type="NCBI Taxonomy" id="321614"/>
    <lineage>
        <taxon>Eukaryota</taxon>
        <taxon>Fungi</taxon>
        <taxon>Dikarya</taxon>
        <taxon>Ascomycota</taxon>
        <taxon>Pezizomycotina</taxon>
        <taxon>Dothideomycetes</taxon>
        <taxon>Pleosporomycetidae</taxon>
        <taxon>Pleosporales</taxon>
        <taxon>Pleosporineae</taxon>
        <taxon>Phaeosphaeriaceae</taxon>
        <taxon>Parastagonospora</taxon>
    </lineage>
</organism>
<feature type="compositionally biased region" description="Polar residues" evidence="5">
    <location>
        <begin position="180"/>
        <end position="189"/>
    </location>
</feature>
<evidence type="ECO:0000313" key="8">
    <source>
        <dbReference type="Proteomes" id="UP000663193"/>
    </source>
</evidence>
<dbReference type="InterPro" id="IPR000433">
    <property type="entry name" value="Znf_ZZ"/>
</dbReference>
<name>A0A7U2I7M7_PHANO</name>
<protein>
    <recommendedName>
        <fullName evidence="6">ZZ-type domain-containing protein</fullName>
    </recommendedName>
</protein>
<evidence type="ECO:0000256" key="5">
    <source>
        <dbReference type="SAM" id="MobiDB-lite"/>
    </source>
</evidence>
<dbReference type="OrthoDB" id="661148at2759"/>
<proteinExistence type="predicted"/>
<gene>
    <name evidence="7" type="ORF">JI435_141580</name>
</gene>
<evidence type="ECO:0000313" key="7">
    <source>
        <dbReference type="EMBL" id="QRD03067.1"/>
    </source>
</evidence>
<dbReference type="Gene3D" id="3.30.60.90">
    <property type="match status" value="1"/>
</dbReference>
<dbReference type="AlphaFoldDB" id="A0A7U2I7M7"/>
<sequence>MSSPYSNQQPLHGWTGQYYQQPSIQKQDDRNSYGYYAPIIQQPHYTPHYAQQPAPYVQPYYGNAPTAPIIAELPAPLPPAPPTTTSDEQLKEDQLLASKIQQLEVAEIRSRSNSAVSQHQRPVSMAIPQQLEVAEIRSRSNSAVSQQQRPISIATPRLDSHSPLVHQTSTLSLRPYSTNVSTHDISQGPGSFGALPRNPPSSSLFPEVVPDPRRNSYDPSNDLPIPVEIEQRHVSQPQSIAPDPTSLPLYLETHRQVPYPPTWRLPPVVATFYAHAGSKTELKADWLSQQESFTWRTIRPTEHAYNPAAPSYTFRFSSKGGSFRDPKFSWIMTLPGQSPEPKKKGSKSKETSWTYELRLDLSGGMRKKERLNHGSHIAILTTYVHALNYDSLRFIGPDGRAYMWVSGSQVSSVNGMRYDTVRHALFAAVGHIKDPLYGEIVADHTFWDGHVDEVEVHAGAKCDGCQTSPINGLRWKCKVCHQHDVCEPCRQSIIAGDFGTQMQQACQFSLVCLPDEALYIRSPTIDPALVVATLQILKDWEKHTFRDEKRTNPKGFQFSEEITRKQDLGIMSYWRASDFDKKDKKNSANEKMGTVVKAKSITMASEGTASALSGLVDAGSALAGHGTSGSTHRGSVGGDGRGVGST</sequence>
<dbReference type="Proteomes" id="UP000663193">
    <property type="component" value="Chromosome 14"/>
</dbReference>
<dbReference type="VEuPathDB" id="FungiDB:JI435_141580"/>
<evidence type="ECO:0000256" key="3">
    <source>
        <dbReference type="ARBA" id="ARBA00022833"/>
    </source>
</evidence>
<evidence type="ECO:0000256" key="2">
    <source>
        <dbReference type="ARBA" id="ARBA00022771"/>
    </source>
</evidence>
<evidence type="ECO:0000259" key="6">
    <source>
        <dbReference type="PROSITE" id="PS50135"/>
    </source>
</evidence>
<feature type="region of interest" description="Disordered" evidence="5">
    <location>
        <begin position="180"/>
        <end position="213"/>
    </location>
</feature>
<keyword evidence="3" id="KW-0862">Zinc</keyword>
<dbReference type="Pfam" id="PF00569">
    <property type="entry name" value="ZZ"/>
    <property type="match status" value="1"/>
</dbReference>
<feature type="region of interest" description="Disordered" evidence="5">
    <location>
        <begin position="1"/>
        <end position="30"/>
    </location>
</feature>
<feature type="compositionally biased region" description="Low complexity" evidence="5">
    <location>
        <begin position="624"/>
        <end position="634"/>
    </location>
</feature>
<dbReference type="EMBL" id="CP069036">
    <property type="protein sequence ID" value="QRD03067.1"/>
    <property type="molecule type" value="Genomic_DNA"/>
</dbReference>
<feature type="compositionally biased region" description="Polar residues" evidence="5">
    <location>
        <begin position="1"/>
        <end position="10"/>
    </location>
</feature>
<feature type="domain" description="ZZ-type" evidence="6">
    <location>
        <begin position="457"/>
        <end position="516"/>
    </location>
</feature>
<evidence type="ECO:0000256" key="1">
    <source>
        <dbReference type="ARBA" id="ARBA00022723"/>
    </source>
</evidence>
<dbReference type="GO" id="GO:0008270">
    <property type="term" value="F:zinc ion binding"/>
    <property type="evidence" value="ECO:0007669"/>
    <property type="project" value="UniProtKB-KW"/>
</dbReference>